<dbReference type="Gene3D" id="3.40.50.1820">
    <property type="entry name" value="alpha/beta hydrolase"/>
    <property type="match status" value="1"/>
</dbReference>
<dbReference type="EMBL" id="ML976037">
    <property type="protein sequence ID" value="KAF1942289.1"/>
    <property type="molecule type" value="Genomic_DNA"/>
</dbReference>
<dbReference type="SUPFAM" id="SSF53474">
    <property type="entry name" value="alpha/beta-Hydrolases"/>
    <property type="match status" value="1"/>
</dbReference>
<reference evidence="3" key="1">
    <citation type="journal article" date="2020" name="Stud. Mycol.">
        <title>101 Dothideomycetes genomes: a test case for predicting lifestyles and emergence of pathogens.</title>
        <authorList>
            <person name="Haridas S."/>
            <person name="Albert R."/>
            <person name="Binder M."/>
            <person name="Bloem J."/>
            <person name="Labutti K."/>
            <person name="Salamov A."/>
            <person name="Andreopoulos B."/>
            <person name="Baker S."/>
            <person name="Barry K."/>
            <person name="Bills G."/>
            <person name="Bluhm B."/>
            <person name="Cannon C."/>
            <person name="Castanera R."/>
            <person name="Culley D."/>
            <person name="Daum C."/>
            <person name="Ezra D."/>
            <person name="Gonzalez J."/>
            <person name="Henrissat B."/>
            <person name="Kuo A."/>
            <person name="Liang C."/>
            <person name="Lipzen A."/>
            <person name="Lutzoni F."/>
            <person name="Magnuson J."/>
            <person name="Mondo S."/>
            <person name="Nolan M."/>
            <person name="Ohm R."/>
            <person name="Pangilinan J."/>
            <person name="Park H.-J."/>
            <person name="Ramirez L."/>
            <person name="Alfaro M."/>
            <person name="Sun H."/>
            <person name="Tritt A."/>
            <person name="Yoshinaga Y."/>
            <person name="Zwiers L.-H."/>
            <person name="Turgeon B."/>
            <person name="Goodwin S."/>
            <person name="Spatafora J."/>
            <person name="Crous P."/>
            <person name="Grigoriev I."/>
        </authorList>
    </citation>
    <scope>NUCLEOTIDE SEQUENCE</scope>
    <source>
        <strain evidence="3">CBS 161.51</strain>
    </source>
</reference>
<keyword evidence="4" id="KW-1185">Reference proteome</keyword>
<feature type="domain" description="AB hydrolase-1" evidence="2">
    <location>
        <begin position="123"/>
        <end position="400"/>
    </location>
</feature>
<organism evidence="3 4">
    <name type="scientific">Clathrospora elynae</name>
    <dbReference type="NCBI Taxonomy" id="706981"/>
    <lineage>
        <taxon>Eukaryota</taxon>
        <taxon>Fungi</taxon>
        <taxon>Dikarya</taxon>
        <taxon>Ascomycota</taxon>
        <taxon>Pezizomycotina</taxon>
        <taxon>Dothideomycetes</taxon>
        <taxon>Pleosporomycetidae</taxon>
        <taxon>Pleosporales</taxon>
        <taxon>Diademaceae</taxon>
        <taxon>Clathrospora</taxon>
    </lineage>
</organism>
<evidence type="ECO:0000256" key="1">
    <source>
        <dbReference type="SAM" id="MobiDB-lite"/>
    </source>
</evidence>
<proteinExistence type="predicted"/>
<evidence type="ECO:0000313" key="4">
    <source>
        <dbReference type="Proteomes" id="UP000800038"/>
    </source>
</evidence>
<dbReference type="InterPro" id="IPR000073">
    <property type="entry name" value="AB_hydrolase_1"/>
</dbReference>
<sequence length="420" mass="46946">MDAFAYIPPHLKYSGLSKEEREGKQTITPAPPPTHTANSPDTKKAQLDPINTPQRYDSMNNRSYAIPFPGSMDSPEDGLPPFPDPENSSIALDTKPGANIHYTYYPASKPHYNHPNPFSQTLIVFLNGLMSTRSSWDASIRSFLEKRIVGGLPYPALLSYDRYGQGDSDHDPDDTDPPPSHGHDAISAVKALKQFTVQIWRDHLDINKPTHYPCLIFVCSSIGCALARLFTQCYPGTVSGLLFLDSIMANSDYQSLWPDPDAPDFNPHTLPEGVSEDEVRDTREKYRNMFHPDVPNNEGLSRRNLAQLLPDSNGPTLEGYLGTGPYLTVVGHDWDTFAEQSFQGSLHTPKILTMTYANPAWRRYNEGLVQITDEGKAIGPITAVRCGHFIQQDDPRFVSDEMVSLLDRVVNRVEQVSERD</sequence>
<dbReference type="InterPro" id="IPR029058">
    <property type="entry name" value="AB_hydrolase_fold"/>
</dbReference>
<dbReference type="Pfam" id="PF12697">
    <property type="entry name" value="Abhydrolase_6"/>
    <property type="match status" value="1"/>
</dbReference>
<evidence type="ECO:0000259" key="2">
    <source>
        <dbReference type="Pfam" id="PF12697"/>
    </source>
</evidence>
<protein>
    <recommendedName>
        <fullName evidence="2">AB hydrolase-1 domain-containing protein</fullName>
    </recommendedName>
</protein>
<feature type="region of interest" description="Disordered" evidence="1">
    <location>
        <begin position="1"/>
        <end position="60"/>
    </location>
</feature>
<accession>A0A6A5SRU0</accession>
<dbReference type="Proteomes" id="UP000800038">
    <property type="component" value="Unassembled WGS sequence"/>
</dbReference>
<dbReference type="AlphaFoldDB" id="A0A6A5SRU0"/>
<feature type="region of interest" description="Disordered" evidence="1">
    <location>
        <begin position="163"/>
        <end position="184"/>
    </location>
</feature>
<evidence type="ECO:0000313" key="3">
    <source>
        <dbReference type="EMBL" id="KAF1942289.1"/>
    </source>
</evidence>
<gene>
    <name evidence="3" type="ORF">EJ02DRAFT_454485</name>
</gene>
<dbReference type="OrthoDB" id="3466836at2759"/>
<feature type="compositionally biased region" description="Polar residues" evidence="1">
    <location>
        <begin position="49"/>
        <end position="60"/>
    </location>
</feature>
<name>A0A6A5SRU0_9PLEO</name>